<dbReference type="GO" id="GO:0006351">
    <property type="term" value="P:DNA-templated transcription"/>
    <property type="evidence" value="ECO:0007669"/>
    <property type="project" value="InterPro"/>
</dbReference>
<dbReference type="AlphaFoldDB" id="A0A4R0RFM7"/>
<dbReference type="InterPro" id="IPR007219">
    <property type="entry name" value="XnlR_reg_dom"/>
</dbReference>
<sequence>MARPNPSSAEHAHYRSSPSSASRSQRNPQPSTGQNPGLQSAWGSNNTSSQQAPPPAPQDQPADSFVSTSTAQQAPQTNMFCPPSISYDPDQEQLQQEGEGYQRWVEAYSQGQFDYGGAGNIPQVVYPPSVPQPSIPGPVQHAQAPDQYGFMPGQFVSQASGSQENLYTQQFAQQGGSRDGNLPGLQQAAMGQGYPHSTTQMNTLAVQYTAPPQALQYAAHTQNIPSASVMQHAYQQQTQQYLPQPHAEPQYVPQQQSQPLEGSHEMPQYYFQSTPSAFIGDPNQQSHQAFTFAHYEPTTGGAEQQPRLSAPSSTYPSPDPTTLASSMSPSSRADTDDGQSHQSISGTSPQPSHPQSLQPQPQHSAASGVRLSPHSVPATAKRGRAVAGGSASKPKANLPSKRRRRSDIPVDNSESGSDDDELVASSSVLPPLKGPGSTPTRLFPLTIIHFHSGGVYALQETQDVFAAMSTYSSSTLSSSDDDGVRNAKLTSRFSKREYLLAQIRQKDAVIESLLKQLHNPYLATPLSVASYRMATSPSDQNNRNVLAWLDRLEASVRTAGKSGGAKAFGLGSRVHAEADGDQTDEGESDRGDLQDPTVVGEHEQDNDDVVGEPEAGGDLQDDSVPMGLIASLSLNQNLKKKQAKQDDEESEDDDDVGLANETYFKPGPAYDLSIRAHMIEQNTPPEILVHGLVTPNDVDNLFKIYYARLNVHVSLLDPALHTPASTFTRCPFLFTVVCAIASRYYTEKSEIYPIAMHFAKHAAANALITGWKSVELAQAYILLSVFTVPERRWEENRGWLYIGLASRLATDLNLHQVSPIKPTTERQEREMLNRVRLWLNCYNLDRSTATQYGKPNSIKEDYIIRTSASWYSQSKYNISFDIGLCAYTAMLRIVSRFHDEVFSDPTSPSGLNMSLDFLELTTTHDNYLSQFYNEWKARFTNDSDLSALSLSPLVPSDPDFELVAQIRHVHSVQTYFLCVLTGYARLVMYSFGFQQAYRRGVQGRDQVFLDKCYQYATTVVTYMVDKLAPSGYMRFSPDGHFVFATFASAFLLKLLRPEFSSLITRQQHDEIFDIIGRLIQTFSSEELAIDERHTPKLHARFLTGLLSKHRKDVSAAAKQMQQQQPPQQQSVAGGSPPSHSQSSSPDPTYAPPPPPPQQQQPPPTGGMGQSQQPMYTENNYVYADAPGPDPAQAQQQQYGEPMVEGFDDELLGALQVLKTPGYWQTMMMPGFHWADNQSRPSPSTTTMPAFHQAIPGMQPSRTAMQATGIQYS</sequence>
<feature type="region of interest" description="Disordered" evidence="6">
    <location>
        <begin position="639"/>
        <end position="661"/>
    </location>
</feature>
<protein>
    <recommendedName>
        <fullName evidence="7">Xylanolytic transcriptional activator regulatory domain-containing protein</fullName>
    </recommendedName>
</protein>
<dbReference type="GO" id="GO:0008270">
    <property type="term" value="F:zinc ion binding"/>
    <property type="evidence" value="ECO:0007669"/>
    <property type="project" value="InterPro"/>
</dbReference>
<dbReference type="EMBL" id="RWJN01000151">
    <property type="protein sequence ID" value="TCD66046.1"/>
    <property type="molecule type" value="Genomic_DNA"/>
</dbReference>
<feature type="compositionally biased region" description="Polar residues" evidence="6">
    <location>
        <begin position="323"/>
        <end position="332"/>
    </location>
</feature>
<feature type="compositionally biased region" description="Low complexity" evidence="6">
    <location>
        <begin position="309"/>
        <end position="322"/>
    </location>
</feature>
<evidence type="ECO:0000256" key="6">
    <source>
        <dbReference type="SAM" id="MobiDB-lite"/>
    </source>
</evidence>
<evidence type="ECO:0000256" key="3">
    <source>
        <dbReference type="ARBA" id="ARBA00023125"/>
    </source>
</evidence>
<comment type="caution">
    <text evidence="8">The sequence shown here is derived from an EMBL/GenBank/DDBJ whole genome shotgun (WGS) entry which is preliminary data.</text>
</comment>
<dbReference type="GO" id="GO:0005634">
    <property type="term" value="C:nucleus"/>
    <property type="evidence" value="ECO:0007669"/>
    <property type="project" value="UniProtKB-SubCell"/>
</dbReference>
<dbReference type="Pfam" id="PF04082">
    <property type="entry name" value="Fungal_trans"/>
    <property type="match status" value="1"/>
</dbReference>
<evidence type="ECO:0000256" key="5">
    <source>
        <dbReference type="ARBA" id="ARBA00023242"/>
    </source>
</evidence>
<accession>A0A4R0RFM7</accession>
<feature type="compositionally biased region" description="Acidic residues" evidence="6">
    <location>
        <begin position="646"/>
        <end position="656"/>
    </location>
</feature>
<dbReference type="PANTHER" id="PTHR31845:SF19">
    <property type="entry name" value="TRANSCRIPTION FACTOR DOMAIN-CONTAINING PROTEIN"/>
    <property type="match status" value="1"/>
</dbReference>
<dbReference type="GO" id="GO:0000981">
    <property type="term" value="F:DNA-binding transcription factor activity, RNA polymerase II-specific"/>
    <property type="evidence" value="ECO:0007669"/>
    <property type="project" value="TreeGrafter"/>
</dbReference>
<dbReference type="SMART" id="SM00906">
    <property type="entry name" value="Fungal_trans"/>
    <property type="match status" value="1"/>
</dbReference>
<proteinExistence type="predicted"/>
<dbReference type="OrthoDB" id="39175at2759"/>
<evidence type="ECO:0000256" key="1">
    <source>
        <dbReference type="ARBA" id="ARBA00004123"/>
    </source>
</evidence>
<evidence type="ECO:0000256" key="2">
    <source>
        <dbReference type="ARBA" id="ARBA00023015"/>
    </source>
</evidence>
<dbReference type="CDD" id="cd12148">
    <property type="entry name" value="fungal_TF_MHR"/>
    <property type="match status" value="1"/>
</dbReference>
<dbReference type="GO" id="GO:0000976">
    <property type="term" value="F:transcription cis-regulatory region binding"/>
    <property type="evidence" value="ECO:0007669"/>
    <property type="project" value="TreeGrafter"/>
</dbReference>
<dbReference type="STRING" id="92696.A0A4R0RFM7"/>
<feature type="region of interest" description="Disordered" evidence="6">
    <location>
        <begin position="298"/>
        <end position="436"/>
    </location>
</feature>
<keyword evidence="2" id="KW-0805">Transcription regulation</keyword>
<comment type="subcellular location">
    <subcellularLocation>
        <location evidence="1">Nucleus</location>
    </subcellularLocation>
</comment>
<evidence type="ECO:0000259" key="7">
    <source>
        <dbReference type="SMART" id="SM00906"/>
    </source>
</evidence>
<dbReference type="InterPro" id="IPR051089">
    <property type="entry name" value="prtT"/>
</dbReference>
<feature type="domain" description="Xylanolytic transcriptional activator regulatory" evidence="7">
    <location>
        <begin position="798"/>
        <end position="874"/>
    </location>
</feature>
<evidence type="ECO:0000256" key="4">
    <source>
        <dbReference type="ARBA" id="ARBA00023163"/>
    </source>
</evidence>
<feature type="region of interest" description="Disordered" evidence="6">
    <location>
        <begin position="1112"/>
        <end position="1173"/>
    </location>
</feature>
<keyword evidence="4" id="KW-0804">Transcription</keyword>
<dbReference type="PANTHER" id="PTHR31845">
    <property type="entry name" value="FINGER DOMAIN PROTEIN, PUTATIVE-RELATED"/>
    <property type="match status" value="1"/>
</dbReference>
<gene>
    <name evidence="8" type="ORF">EIP91_001854</name>
</gene>
<keyword evidence="5" id="KW-0539">Nucleus</keyword>
<keyword evidence="9" id="KW-1185">Reference proteome</keyword>
<feature type="region of interest" description="Disordered" evidence="6">
    <location>
        <begin position="1"/>
        <end position="97"/>
    </location>
</feature>
<reference evidence="8 9" key="1">
    <citation type="submission" date="2018-11" db="EMBL/GenBank/DDBJ databases">
        <title>Genome assembly of Steccherinum ochraceum LE-BIN_3174, the white-rot fungus of the Steccherinaceae family (The Residual Polyporoid clade, Polyporales, Basidiomycota).</title>
        <authorList>
            <person name="Fedorova T.V."/>
            <person name="Glazunova O.A."/>
            <person name="Landesman E.O."/>
            <person name="Moiseenko K.V."/>
            <person name="Psurtseva N.V."/>
            <person name="Savinova O.S."/>
            <person name="Shakhova N.V."/>
            <person name="Tyazhelova T.V."/>
            <person name="Vasina D.V."/>
        </authorList>
    </citation>
    <scope>NUCLEOTIDE SEQUENCE [LARGE SCALE GENOMIC DNA]</scope>
    <source>
        <strain evidence="8 9">LE-BIN_3174</strain>
    </source>
</reference>
<name>A0A4R0RFM7_9APHY</name>
<organism evidence="8 9">
    <name type="scientific">Steccherinum ochraceum</name>
    <dbReference type="NCBI Taxonomy" id="92696"/>
    <lineage>
        <taxon>Eukaryota</taxon>
        <taxon>Fungi</taxon>
        <taxon>Dikarya</taxon>
        <taxon>Basidiomycota</taxon>
        <taxon>Agaricomycotina</taxon>
        <taxon>Agaricomycetes</taxon>
        <taxon>Polyporales</taxon>
        <taxon>Steccherinaceae</taxon>
        <taxon>Steccherinum</taxon>
    </lineage>
</organism>
<feature type="compositionally biased region" description="Low complexity" evidence="6">
    <location>
        <begin position="348"/>
        <end position="367"/>
    </location>
</feature>
<evidence type="ECO:0000313" key="9">
    <source>
        <dbReference type="Proteomes" id="UP000292702"/>
    </source>
</evidence>
<feature type="compositionally biased region" description="Low complexity" evidence="6">
    <location>
        <begin position="1114"/>
        <end position="1147"/>
    </location>
</feature>
<keyword evidence="3" id="KW-0238">DNA-binding</keyword>
<feature type="compositionally biased region" description="Polar residues" evidence="6">
    <location>
        <begin position="32"/>
        <end position="47"/>
    </location>
</feature>
<feature type="compositionally biased region" description="Pro residues" evidence="6">
    <location>
        <begin position="1148"/>
        <end position="1164"/>
    </location>
</feature>
<dbReference type="Proteomes" id="UP000292702">
    <property type="component" value="Unassembled WGS sequence"/>
</dbReference>
<feature type="compositionally biased region" description="Polar residues" evidence="6">
    <location>
        <begin position="65"/>
        <end position="79"/>
    </location>
</feature>
<feature type="region of interest" description="Disordered" evidence="6">
    <location>
        <begin position="174"/>
        <end position="193"/>
    </location>
</feature>
<feature type="compositionally biased region" description="Low complexity" evidence="6">
    <location>
        <begin position="15"/>
        <end position="31"/>
    </location>
</feature>
<evidence type="ECO:0000313" key="8">
    <source>
        <dbReference type="EMBL" id="TCD66046.1"/>
    </source>
</evidence>
<feature type="region of interest" description="Disordered" evidence="6">
    <location>
        <begin position="562"/>
        <end position="624"/>
    </location>
</feature>